<name>A0A835M3U4_9MAGN</name>
<sequence>MSGMSREIRDENPSSPRTPLNANVMLEASKLLNTGNWADEAEEEEWKLKTKKGYRPLNKVQDMPSPRARGVKRQEPWSYVEEIVNEFNPEFLCIAEPLIRPPTGLPSLLGRLGFGAKFVHNDIPNKVRNIWVFWKEELTVQLIAFSNQHITVKIGGFLMSFVHARSSYESHRSLWEELSQLGLNAEAWAVVGDFNVISTLDERKWGRTPCSTATNEFNNFIHSNALVDTTKMGLNLKEVIEKSWVEPLNDVPTRKNIKEMNEELDLILQDQEVNPFDSHLHKLEFEKVAEIQEAMKVDTMMAKEKSRVTETLEGERNTAFFHASHKD</sequence>
<comment type="caution">
    <text evidence="2">The sequence shown here is derived from an EMBL/GenBank/DDBJ whole genome shotgun (WGS) entry which is preliminary data.</text>
</comment>
<accession>A0A835M3U4</accession>
<reference evidence="2 3" key="1">
    <citation type="submission" date="2020-10" db="EMBL/GenBank/DDBJ databases">
        <title>The Coptis chinensis genome and diversification of protoberbering-type alkaloids.</title>
        <authorList>
            <person name="Wang B."/>
            <person name="Shu S."/>
            <person name="Song C."/>
            <person name="Liu Y."/>
        </authorList>
    </citation>
    <scope>NUCLEOTIDE SEQUENCE [LARGE SCALE GENOMIC DNA]</scope>
    <source>
        <strain evidence="2">HL-2020</strain>
        <tissue evidence="2">Leaf</tissue>
    </source>
</reference>
<dbReference type="EMBL" id="JADFTS010000003">
    <property type="protein sequence ID" value="KAF9612999.1"/>
    <property type="molecule type" value="Genomic_DNA"/>
</dbReference>
<proteinExistence type="predicted"/>
<evidence type="ECO:0000313" key="3">
    <source>
        <dbReference type="Proteomes" id="UP000631114"/>
    </source>
</evidence>
<evidence type="ECO:0000256" key="1">
    <source>
        <dbReference type="SAM" id="MobiDB-lite"/>
    </source>
</evidence>
<organism evidence="2 3">
    <name type="scientific">Coptis chinensis</name>
    <dbReference type="NCBI Taxonomy" id="261450"/>
    <lineage>
        <taxon>Eukaryota</taxon>
        <taxon>Viridiplantae</taxon>
        <taxon>Streptophyta</taxon>
        <taxon>Embryophyta</taxon>
        <taxon>Tracheophyta</taxon>
        <taxon>Spermatophyta</taxon>
        <taxon>Magnoliopsida</taxon>
        <taxon>Ranunculales</taxon>
        <taxon>Ranunculaceae</taxon>
        <taxon>Coptidoideae</taxon>
        <taxon>Coptis</taxon>
    </lineage>
</organism>
<dbReference type="SUPFAM" id="SSF56219">
    <property type="entry name" value="DNase I-like"/>
    <property type="match status" value="1"/>
</dbReference>
<keyword evidence="3" id="KW-1185">Reference proteome</keyword>
<dbReference type="Gene3D" id="3.60.10.10">
    <property type="entry name" value="Endonuclease/exonuclease/phosphatase"/>
    <property type="match status" value="1"/>
</dbReference>
<evidence type="ECO:0000313" key="2">
    <source>
        <dbReference type="EMBL" id="KAF9612999.1"/>
    </source>
</evidence>
<feature type="region of interest" description="Disordered" evidence="1">
    <location>
        <begin position="1"/>
        <end position="22"/>
    </location>
</feature>
<gene>
    <name evidence="2" type="ORF">IFM89_004803</name>
</gene>
<dbReference type="InterPro" id="IPR036691">
    <property type="entry name" value="Endo/exonu/phosph_ase_sf"/>
</dbReference>
<feature type="compositionally biased region" description="Basic and acidic residues" evidence="1">
    <location>
        <begin position="1"/>
        <end position="12"/>
    </location>
</feature>
<evidence type="ECO:0008006" key="4">
    <source>
        <dbReference type="Google" id="ProtNLM"/>
    </source>
</evidence>
<protein>
    <recommendedName>
        <fullName evidence="4">Endonuclease/exonuclease/phosphatase domain-containing protein</fullName>
    </recommendedName>
</protein>
<dbReference type="Proteomes" id="UP000631114">
    <property type="component" value="Unassembled WGS sequence"/>
</dbReference>
<dbReference type="OrthoDB" id="1303119at2759"/>
<dbReference type="AlphaFoldDB" id="A0A835M3U4"/>